<evidence type="ECO:0000313" key="7">
    <source>
        <dbReference type="EMBL" id="NVD41678.1"/>
    </source>
</evidence>
<evidence type="ECO:0000313" key="8">
    <source>
        <dbReference type="Proteomes" id="UP000520198"/>
    </source>
</evidence>
<evidence type="ECO:0000256" key="4">
    <source>
        <dbReference type="PROSITE-ProRule" id="PRU00335"/>
    </source>
</evidence>
<dbReference type="Pfam" id="PF00440">
    <property type="entry name" value="TetR_N"/>
    <property type="match status" value="1"/>
</dbReference>
<keyword evidence="2 4" id="KW-0238">DNA-binding</keyword>
<sequence>MEPAKTGQNETIQAANGMDEQLCPGGGRHAAGEDPAKRQQILEGARRVFMSQGFDAASMNDITREAGVSKGTLYVYFENKEDLFKALIIQGKTRVVQTAKHALNDHDDVEESLFDFGVTLTTSMTAEETIRSMRMVIGVIDRMPHLAERFFSEAPENGYTVLKAYLDRQVPAGTLDIENTEMAARQFIEMAQAGLFKHRLFGGMCSAPPREQIEGTVTAAVRVFMAAYGPKTNAG</sequence>
<dbReference type="InterPro" id="IPR001647">
    <property type="entry name" value="HTH_TetR"/>
</dbReference>
<dbReference type="Gene3D" id="1.10.357.10">
    <property type="entry name" value="Tetracycline Repressor, domain 2"/>
    <property type="match status" value="1"/>
</dbReference>
<feature type="domain" description="HTH tetR-type" evidence="6">
    <location>
        <begin position="35"/>
        <end position="95"/>
    </location>
</feature>
<organism evidence="7 8">
    <name type="scientific">Ensifer oleiphilus</name>
    <dbReference type="NCBI Taxonomy" id="2742698"/>
    <lineage>
        <taxon>Bacteria</taxon>
        <taxon>Pseudomonadati</taxon>
        <taxon>Pseudomonadota</taxon>
        <taxon>Alphaproteobacteria</taxon>
        <taxon>Hyphomicrobiales</taxon>
        <taxon>Rhizobiaceae</taxon>
        <taxon>Sinorhizobium/Ensifer group</taxon>
        <taxon>Ensifer</taxon>
    </lineage>
</organism>
<feature type="DNA-binding region" description="H-T-H motif" evidence="4">
    <location>
        <begin position="58"/>
        <end position="77"/>
    </location>
</feature>
<dbReference type="PRINTS" id="PR00455">
    <property type="entry name" value="HTHTETR"/>
</dbReference>
<dbReference type="AlphaFoldDB" id="A0A7Y6Q9Q3"/>
<protein>
    <submittedName>
        <fullName evidence="7">TetR/AcrR family transcriptional regulator</fullName>
    </submittedName>
</protein>
<feature type="region of interest" description="Disordered" evidence="5">
    <location>
        <begin position="1"/>
        <end position="34"/>
    </location>
</feature>
<keyword evidence="8" id="KW-1185">Reference proteome</keyword>
<dbReference type="SUPFAM" id="SSF46689">
    <property type="entry name" value="Homeodomain-like"/>
    <property type="match status" value="1"/>
</dbReference>
<dbReference type="InterPro" id="IPR023772">
    <property type="entry name" value="DNA-bd_HTH_TetR-type_CS"/>
</dbReference>
<proteinExistence type="predicted"/>
<evidence type="ECO:0000256" key="1">
    <source>
        <dbReference type="ARBA" id="ARBA00023015"/>
    </source>
</evidence>
<keyword evidence="3" id="KW-0804">Transcription</keyword>
<dbReference type="PANTHER" id="PTHR30055">
    <property type="entry name" value="HTH-TYPE TRANSCRIPTIONAL REGULATOR RUTR"/>
    <property type="match status" value="1"/>
</dbReference>
<dbReference type="EMBL" id="JABWDU010000006">
    <property type="protein sequence ID" value="NVD41678.1"/>
    <property type="molecule type" value="Genomic_DNA"/>
</dbReference>
<evidence type="ECO:0000259" key="6">
    <source>
        <dbReference type="PROSITE" id="PS50977"/>
    </source>
</evidence>
<dbReference type="InterPro" id="IPR009057">
    <property type="entry name" value="Homeodomain-like_sf"/>
</dbReference>
<dbReference type="Pfam" id="PF14246">
    <property type="entry name" value="TetR_C_7"/>
    <property type="match status" value="1"/>
</dbReference>
<evidence type="ECO:0000256" key="2">
    <source>
        <dbReference type="ARBA" id="ARBA00023125"/>
    </source>
</evidence>
<dbReference type="PROSITE" id="PS01081">
    <property type="entry name" value="HTH_TETR_1"/>
    <property type="match status" value="1"/>
</dbReference>
<dbReference type="InterPro" id="IPR039536">
    <property type="entry name" value="TetR_C_Proteobacteria"/>
</dbReference>
<keyword evidence="1" id="KW-0805">Transcription regulation</keyword>
<dbReference type="Gene3D" id="1.10.10.60">
    <property type="entry name" value="Homeodomain-like"/>
    <property type="match status" value="1"/>
</dbReference>
<name>A0A7Y6Q9Q3_9HYPH</name>
<dbReference type="GO" id="GO:0003700">
    <property type="term" value="F:DNA-binding transcription factor activity"/>
    <property type="evidence" value="ECO:0007669"/>
    <property type="project" value="TreeGrafter"/>
</dbReference>
<dbReference type="FunFam" id="1.10.10.60:FF:000141">
    <property type="entry name" value="TetR family transcriptional regulator"/>
    <property type="match status" value="1"/>
</dbReference>
<evidence type="ECO:0000256" key="3">
    <source>
        <dbReference type="ARBA" id="ARBA00023163"/>
    </source>
</evidence>
<dbReference type="InterPro" id="IPR050109">
    <property type="entry name" value="HTH-type_TetR-like_transc_reg"/>
</dbReference>
<dbReference type="PANTHER" id="PTHR30055:SF146">
    <property type="entry name" value="HTH-TYPE TRANSCRIPTIONAL DUAL REGULATOR CECR"/>
    <property type="match status" value="1"/>
</dbReference>
<feature type="compositionally biased region" description="Polar residues" evidence="5">
    <location>
        <begin position="1"/>
        <end position="14"/>
    </location>
</feature>
<accession>A0A7Y6Q9Q3</accession>
<dbReference type="PROSITE" id="PS50977">
    <property type="entry name" value="HTH_TETR_2"/>
    <property type="match status" value="1"/>
</dbReference>
<comment type="caution">
    <text evidence="7">The sequence shown here is derived from an EMBL/GenBank/DDBJ whole genome shotgun (WGS) entry which is preliminary data.</text>
</comment>
<evidence type="ECO:0000256" key="5">
    <source>
        <dbReference type="SAM" id="MobiDB-lite"/>
    </source>
</evidence>
<reference evidence="7 8" key="1">
    <citation type="submission" date="2020-06" db="EMBL/GenBank/DDBJ databases">
        <authorList>
            <person name="Grouzdev D.S."/>
        </authorList>
    </citation>
    <scope>NUCLEOTIDE SEQUENCE [LARGE SCALE GENOMIC DNA]</scope>
    <source>
        <strain evidence="7 8">HO-A22</strain>
    </source>
</reference>
<dbReference type="Proteomes" id="UP000520198">
    <property type="component" value="Unassembled WGS sequence"/>
</dbReference>
<dbReference type="GO" id="GO:0000976">
    <property type="term" value="F:transcription cis-regulatory region binding"/>
    <property type="evidence" value="ECO:0007669"/>
    <property type="project" value="TreeGrafter"/>
</dbReference>
<gene>
    <name evidence="7" type="ORF">HT585_22680</name>
</gene>
<dbReference type="RefSeq" id="WP_176355055.1">
    <property type="nucleotide sequence ID" value="NZ_JABWDU010000006.1"/>
</dbReference>